<dbReference type="EMBL" id="QPJM01000009">
    <property type="protein sequence ID" value="RCW82012.1"/>
    <property type="molecule type" value="Genomic_DNA"/>
</dbReference>
<gene>
    <name evidence="1" type="ORF">C7476_109194</name>
</gene>
<sequence length="60" mass="6628">MSVAKNIPRNAHKTFDEGYIDGYQSLRPDAVPTIPSFSKTPIGLTAYQWGFIIGEDDARA</sequence>
<evidence type="ECO:0000313" key="1">
    <source>
        <dbReference type="EMBL" id="RCW82012.1"/>
    </source>
</evidence>
<dbReference type="Proteomes" id="UP000253324">
    <property type="component" value="Unassembled WGS sequence"/>
</dbReference>
<evidence type="ECO:0000313" key="2">
    <source>
        <dbReference type="Proteomes" id="UP000253324"/>
    </source>
</evidence>
<reference evidence="1 2" key="1">
    <citation type="submission" date="2018-07" db="EMBL/GenBank/DDBJ databases">
        <title>Genomic Encyclopedia of Type Strains, Phase III (KMG-III): the genomes of soil and plant-associated and newly described type strains.</title>
        <authorList>
            <person name="Whitman W."/>
        </authorList>
    </citation>
    <scope>NUCLEOTIDE SEQUENCE [LARGE SCALE GENOMIC DNA]</scope>
    <source>
        <strain evidence="1 2">31-25a</strain>
    </source>
</reference>
<proteinExistence type="predicted"/>
<name>A0A368YP52_9HYPH</name>
<protein>
    <submittedName>
        <fullName evidence="1">Uncharacterized protein</fullName>
    </submittedName>
</protein>
<accession>A0A368YP52</accession>
<comment type="caution">
    <text evidence="1">The sequence shown here is derived from an EMBL/GenBank/DDBJ whole genome shotgun (WGS) entry which is preliminary data.</text>
</comment>
<organism evidence="1 2">
    <name type="scientific">Phyllobacterium bourgognense</name>
    <dbReference type="NCBI Taxonomy" id="314236"/>
    <lineage>
        <taxon>Bacteria</taxon>
        <taxon>Pseudomonadati</taxon>
        <taxon>Pseudomonadota</taxon>
        <taxon>Alphaproteobacteria</taxon>
        <taxon>Hyphomicrobiales</taxon>
        <taxon>Phyllobacteriaceae</taxon>
        <taxon>Phyllobacterium</taxon>
    </lineage>
</organism>
<keyword evidence="2" id="KW-1185">Reference proteome</keyword>
<dbReference type="AlphaFoldDB" id="A0A368YP52"/>